<feature type="compositionally biased region" description="Basic and acidic residues" evidence="1">
    <location>
        <begin position="68"/>
        <end position="77"/>
    </location>
</feature>
<organism evidence="2 3">
    <name type="scientific">Homarus americanus</name>
    <name type="common">American lobster</name>
    <dbReference type="NCBI Taxonomy" id="6706"/>
    <lineage>
        <taxon>Eukaryota</taxon>
        <taxon>Metazoa</taxon>
        <taxon>Ecdysozoa</taxon>
        <taxon>Arthropoda</taxon>
        <taxon>Crustacea</taxon>
        <taxon>Multicrustacea</taxon>
        <taxon>Malacostraca</taxon>
        <taxon>Eumalacostraca</taxon>
        <taxon>Eucarida</taxon>
        <taxon>Decapoda</taxon>
        <taxon>Pleocyemata</taxon>
        <taxon>Astacidea</taxon>
        <taxon>Nephropoidea</taxon>
        <taxon>Nephropidae</taxon>
        <taxon>Homarus</taxon>
    </lineage>
</organism>
<dbReference type="OrthoDB" id="6344291at2759"/>
<feature type="region of interest" description="Disordered" evidence="1">
    <location>
        <begin position="13"/>
        <end position="124"/>
    </location>
</feature>
<reference evidence="2" key="1">
    <citation type="journal article" date="2021" name="Sci. Adv.">
        <title>The American lobster genome reveals insights on longevity, neural, and immune adaptations.</title>
        <authorList>
            <person name="Polinski J.M."/>
            <person name="Zimin A.V."/>
            <person name="Clark K.F."/>
            <person name="Kohn A.B."/>
            <person name="Sadowski N."/>
            <person name="Timp W."/>
            <person name="Ptitsyn A."/>
            <person name="Khanna P."/>
            <person name="Romanova D.Y."/>
            <person name="Williams P."/>
            <person name="Greenwood S.J."/>
            <person name="Moroz L.L."/>
            <person name="Walt D.R."/>
            <person name="Bodnar A.G."/>
        </authorList>
    </citation>
    <scope>NUCLEOTIDE SEQUENCE</scope>
    <source>
        <strain evidence="2">GMGI-L3</strain>
    </source>
</reference>
<sequence length="149" mass="16566">MASVIKMINSFKSNHLHGGKRSPAHTSKDTTLREDLPEGCPNSDLVNRRRVSISKSGRYRENHKRRSALPDDTRSSDSDTPASPTEPVDTQNVLLRDKDKKNKENEKNKMNATRRESDISLTDGHAVADEIESLAKTIENGTKADLALT</sequence>
<dbReference type="Proteomes" id="UP000747542">
    <property type="component" value="Unassembled WGS sequence"/>
</dbReference>
<dbReference type="AlphaFoldDB" id="A0A8J5JAG6"/>
<feature type="compositionally biased region" description="Low complexity" evidence="1">
    <location>
        <begin position="78"/>
        <end position="87"/>
    </location>
</feature>
<accession>A0A8J5JAG6</accession>
<gene>
    <name evidence="2" type="ORF">Hamer_G009503</name>
</gene>
<feature type="compositionally biased region" description="Basic residues" evidence="1">
    <location>
        <begin position="14"/>
        <end position="23"/>
    </location>
</feature>
<proteinExistence type="predicted"/>
<protein>
    <submittedName>
        <fullName evidence="2">Putative ATPase family AAA domain-containing protein</fullName>
    </submittedName>
</protein>
<dbReference type="EMBL" id="JAHLQT010046319">
    <property type="protein sequence ID" value="KAG7153809.1"/>
    <property type="molecule type" value="Genomic_DNA"/>
</dbReference>
<feature type="compositionally biased region" description="Basic and acidic residues" evidence="1">
    <location>
        <begin position="26"/>
        <end position="36"/>
    </location>
</feature>
<evidence type="ECO:0000313" key="3">
    <source>
        <dbReference type="Proteomes" id="UP000747542"/>
    </source>
</evidence>
<comment type="caution">
    <text evidence="2">The sequence shown here is derived from an EMBL/GenBank/DDBJ whole genome shotgun (WGS) entry which is preliminary data.</text>
</comment>
<evidence type="ECO:0000313" key="2">
    <source>
        <dbReference type="EMBL" id="KAG7153809.1"/>
    </source>
</evidence>
<name>A0A8J5JAG6_HOMAM</name>
<evidence type="ECO:0000256" key="1">
    <source>
        <dbReference type="SAM" id="MobiDB-lite"/>
    </source>
</evidence>
<keyword evidence="3" id="KW-1185">Reference proteome</keyword>
<feature type="compositionally biased region" description="Basic and acidic residues" evidence="1">
    <location>
        <begin position="95"/>
        <end position="118"/>
    </location>
</feature>